<dbReference type="Proteomes" id="UP000266841">
    <property type="component" value="Unassembled WGS sequence"/>
</dbReference>
<name>K0TLH9_THAOC</name>
<evidence type="ECO:0000313" key="3">
    <source>
        <dbReference type="Proteomes" id="UP000266841"/>
    </source>
</evidence>
<evidence type="ECO:0000313" key="2">
    <source>
        <dbReference type="EMBL" id="EJK75316.1"/>
    </source>
</evidence>
<feature type="compositionally biased region" description="Polar residues" evidence="1">
    <location>
        <begin position="144"/>
        <end position="157"/>
    </location>
</feature>
<feature type="region of interest" description="Disordered" evidence="1">
    <location>
        <begin position="136"/>
        <end position="184"/>
    </location>
</feature>
<accession>K0TLH9</accession>
<feature type="region of interest" description="Disordered" evidence="1">
    <location>
        <begin position="87"/>
        <end position="123"/>
    </location>
</feature>
<comment type="caution">
    <text evidence="2">The sequence shown here is derived from an EMBL/GenBank/DDBJ whole genome shotgun (WGS) entry which is preliminary data.</text>
</comment>
<dbReference type="AlphaFoldDB" id="K0TLH9"/>
<dbReference type="EMBL" id="AGNL01003004">
    <property type="protein sequence ID" value="EJK75316.1"/>
    <property type="molecule type" value="Genomic_DNA"/>
</dbReference>
<reference evidence="2 3" key="1">
    <citation type="journal article" date="2012" name="Genome Biol.">
        <title>Genome and low-iron response of an oceanic diatom adapted to chronic iron limitation.</title>
        <authorList>
            <person name="Lommer M."/>
            <person name="Specht M."/>
            <person name="Roy A.S."/>
            <person name="Kraemer L."/>
            <person name="Andreson R."/>
            <person name="Gutowska M.A."/>
            <person name="Wolf J."/>
            <person name="Bergner S.V."/>
            <person name="Schilhabel M.B."/>
            <person name="Klostermeier U.C."/>
            <person name="Beiko R.G."/>
            <person name="Rosenstiel P."/>
            <person name="Hippler M."/>
            <person name="Laroche J."/>
        </authorList>
    </citation>
    <scope>NUCLEOTIDE SEQUENCE [LARGE SCALE GENOMIC DNA]</scope>
    <source>
        <strain evidence="2 3">CCMP1005</strain>
    </source>
</reference>
<proteinExistence type="predicted"/>
<organism evidence="2 3">
    <name type="scientific">Thalassiosira oceanica</name>
    <name type="common">Marine diatom</name>
    <dbReference type="NCBI Taxonomy" id="159749"/>
    <lineage>
        <taxon>Eukaryota</taxon>
        <taxon>Sar</taxon>
        <taxon>Stramenopiles</taxon>
        <taxon>Ochrophyta</taxon>
        <taxon>Bacillariophyta</taxon>
        <taxon>Coscinodiscophyceae</taxon>
        <taxon>Thalassiosirophycidae</taxon>
        <taxon>Thalassiosirales</taxon>
        <taxon>Thalassiosiraceae</taxon>
        <taxon>Thalassiosira</taxon>
    </lineage>
</organism>
<sequence>MPAAFSTGRHWRRHGTREQEGRMPGVGGLVTLPSWESGGWRGSRAFPAGAGSAPSSGAVGIPYARYGGRRRHCSSSYGRRIPAPVIGQESIPRGRGDRPNLTAAKSNENPVNPMRIPLPGWGPPASATTRYLVRGGGRGGQPAGQRTSVMPSPSGSVRNGRGTDAGRRWTGRAGCWGRAGRNGGRVSMRQSNSNLDATEKVSRRYWAPSDFLWWRAMEGKELLVLRTIHKTILVQQRGQRMGAGRSAREWQFKAPLLSMKRECLRKVMRESKS</sequence>
<feature type="region of interest" description="Disordered" evidence="1">
    <location>
        <begin position="1"/>
        <end position="27"/>
    </location>
</feature>
<evidence type="ECO:0000256" key="1">
    <source>
        <dbReference type="SAM" id="MobiDB-lite"/>
    </source>
</evidence>
<gene>
    <name evidence="2" type="ORF">THAOC_02963</name>
</gene>
<keyword evidence="3" id="KW-1185">Reference proteome</keyword>
<protein>
    <submittedName>
        <fullName evidence="2">Uncharacterized protein</fullName>
    </submittedName>
</protein>